<accession>A0ABS5KSG1</accession>
<dbReference type="SUPFAM" id="SSF49899">
    <property type="entry name" value="Concanavalin A-like lectins/glucanases"/>
    <property type="match status" value="1"/>
</dbReference>
<dbReference type="InterPro" id="IPR044016">
    <property type="entry name" value="Big_13"/>
</dbReference>
<dbReference type="PANTHER" id="PTHR12872">
    <property type="entry name" value="ALPHA-N-ACETYLGLUCOSAMINIDASE"/>
    <property type="match status" value="1"/>
</dbReference>
<dbReference type="EMBL" id="JAAFYZ010000060">
    <property type="protein sequence ID" value="MBS2548986.1"/>
    <property type="molecule type" value="Genomic_DNA"/>
</dbReference>
<feature type="domain" description="Alpha-N-acetylglucosaminidase tim-barrel" evidence="4">
    <location>
        <begin position="142"/>
        <end position="470"/>
    </location>
</feature>
<feature type="domain" description="Bacterial Ig-like" evidence="7">
    <location>
        <begin position="759"/>
        <end position="828"/>
    </location>
</feature>
<dbReference type="PANTHER" id="PTHR12872:SF1">
    <property type="entry name" value="ALPHA-N-ACETYLGLUCOSAMINIDASE"/>
    <property type="match status" value="1"/>
</dbReference>
<dbReference type="Gene3D" id="2.60.120.200">
    <property type="match status" value="1"/>
</dbReference>
<evidence type="ECO:0000313" key="9">
    <source>
        <dbReference type="Proteomes" id="UP000730482"/>
    </source>
</evidence>
<dbReference type="Pfam" id="PF12972">
    <property type="entry name" value="NAGLU_C"/>
    <property type="match status" value="1"/>
</dbReference>
<dbReference type="InterPro" id="IPR007781">
    <property type="entry name" value="NAGLU"/>
</dbReference>
<dbReference type="Pfam" id="PF12971">
    <property type="entry name" value="NAGLU_N"/>
    <property type="match status" value="1"/>
</dbReference>
<evidence type="ECO:0000256" key="1">
    <source>
        <dbReference type="ARBA" id="ARBA00022801"/>
    </source>
</evidence>
<evidence type="ECO:0000259" key="6">
    <source>
        <dbReference type="Pfam" id="PF12972"/>
    </source>
</evidence>
<feature type="domain" description="Alpha-N-acetylglucosaminidase N-terminal" evidence="5">
    <location>
        <begin position="51"/>
        <end position="128"/>
    </location>
</feature>
<evidence type="ECO:0000259" key="5">
    <source>
        <dbReference type="Pfam" id="PF12971"/>
    </source>
</evidence>
<evidence type="ECO:0000259" key="7">
    <source>
        <dbReference type="Pfam" id="PF19077"/>
    </source>
</evidence>
<dbReference type="Gene3D" id="3.20.20.80">
    <property type="entry name" value="Glycosidases"/>
    <property type="match status" value="1"/>
</dbReference>
<dbReference type="InterPro" id="IPR024732">
    <property type="entry name" value="NAGLU_C"/>
</dbReference>
<dbReference type="Proteomes" id="UP000730482">
    <property type="component" value="Unassembled WGS sequence"/>
</dbReference>
<dbReference type="Pfam" id="PF19077">
    <property type="entry name" value="Big_13"/>
    <property type="match status" value="1"/>
</dbReference>
<keyword evidence="3" id="KW-0732">Signal</keyword>
<dbReference type="Gene3D" id="2.60.40.10">
    <property type="entry name" value="Immunoglobulins"/>
    <property type="match status" value="1"/>
</dbReference>
<proteinExistence type="predicted"/>
<dbReference type="Pfam" id="PF05089">
    <property type="entry name" value="NAGLU"/>
    <property type="match status" value="1"/>
</dbReference>
<evidence type="ECO:0000256" key="3">
    <source>
        <dbReference type="SAM" id="SignalP"/>
    </source>
</evidence>
<keyword evidence="9" id="KW-1185">Reference proteome</keyword>
<evidence type="ECO:0000259" key="4">
    <source>
        <dbReference type="Pfam" id="PF05089"/>
    </source>
</evidence>
<dbReference type="Gene3D" id="3.30.379.10">
    <property type="entry name" value="Chitobiase/beta-hexosaminidase domain 2-like"/>
    <property type="match status" value="1"/>
</dbReference>
<protein>
    <submittedName>
        <fullName evidence="8">Alpha-N-acetylglucosaminidase C-terminal domain-containing protein</fullName>
    </submittedName>
</protein>
<feature type="domain" description="Alpha-N-acetylglucosaminidase C-terminal" evidence="6">
    <location>
        <begin position="479"/>
        <end position="733"/>
    </location>
</feature>
<comment type="caution">
    <text evidence="8">The sequence shown here is derived from an EMBL/GenBank/DDBJ whole genome shotgun (WGS) entry which is preliminary data.</text>
</comment>
<dbReference type="InterPro" id="IPR013320">
    <property type="entry name" value="ConA-like_dom_sf"/>
</dbReference>
<evidence type="ECO:0000313" key="8">
    <source>
        <dbReference type="EMBL" id="MBS2548986.1"/>
    </source>
</evidence>
<dbReference type="RefSeq" id="WP_212010563.1">
    <property type="nucleotide sequence ID" value="NZ_JAAFYZ010000060.1"/>
</dbReference>
<feature type="region of interest" description="Disordered" evidence="2">
    <location>
        <begin position="1032"/>
        <end position="1057"/>
    </location>
</feature>
<dbReference type="InterPro" id="IPR024733">
    <property type="entry name" value="NAGLU_tim-barrel"/>
</dbReference>
<gene>
    <name evidence="8" type="ORF">KGQ19_19145</name>
</gene>
<organism evidence="8 9">
    <name type="scientific">Catenulispora pinistramenti</name>
    <dbReference type="NCBI Taxonomy" id="2705254"/>
    <lineage>
        <taxon>Bacteria</taxon>
        <taxon>Bacillati</taxon>
        <taxon>Actinomycetota</taxon>
        <taxon>Actinomycetes</taxon>
        <taxon>Catenulisporales</taxon>
        <taxon>Catenulisporaceae</taxon>
        <taxon>Catenulispora</taxon>
    </lineage>
</organism>
<sequence>MATHARRRLRSLMIAAACVLTAVVGVPTAAASAAPDRPGCGRSAVGTEAESALLSRVIGPAARQVCFQVTPAGGPETFSIHGVPGRIEIRASSLSAASEGAGWYLKYVVHADEGLGDFHPKVPHVLPAPPEAITQSSNAANRYEGNDTQDGYTNPYMSWAEWQNLLDMYALHGINQVYVLPGTDAVYEKVLEDYGYTADQARAWIPLSGTQPWWVMQNLSNDTAPIPQSLLDADAALASKIVERCKQLGITPVIPGYFGTVPTDFAAKNSTADNGNPPYVVPQGTWGGAQRPSWLAPTDPLFPKVAADYYKQADTLFGGSTMYRMNPLQEGGNAGNIDPGAAAGAIMTALQAGEPGATWMQLGWQANPRSSELNGLTPAQLSHLLIADGTTDTGSSMPNRDADWPNTNWLFGTIPFGGGQTAMGGNGQVWLDRYFAELAKGGGHMTGIAFQPEGVNDPAAFELFAEMPWHATEFDLDTWLSRYALGRYGTNQASAAWSAIAKAYARPVKCCGQESPLGRTPSLTDSTAPNFDVQTFATALPLLTPAARSATQTAAFDYDLADVANQVVTDWANAELPQIGNAYQAKDLTKFNALTQTWLQAMDLDDHVLGTVPAFMLGTYVRDALVAGDDPTESAALRSNLLHLWTTWFSDSGSSAGNGDLQNYAAHVYSGMVNSYYVPNWQLYFNTLSTALADNTAPAPIDWLTRGDQFASASTPFPTRPTGSTVAFAKQLTTLLSIAPITSPKITSPVNGSALATSLPTVTGTGVSGATVNVTENNALICSATVTAGGSWLCTPSAPLSTGSHTLSAIQSNSAGQSSNATTVSFSVGTAPSLVDDWTFDSQANGVIQDTGSSHFNGTVTGTTTLVPGRVGDAAKFDGTASPIVTSAPNLQTPWAVGAWVNPSARSGSANLLDGPRVQGDSSLKIQQNGTSGLVGATSFYVEDYSVDYAAPLNTWTYLTYVDDGSQITVYANGTAVGAIPASFALSRADIGSNQSNAGLDAYTGLIDQMSVFANSLTPGQVAALYKSAQSGGTGTGSTGTGTGTGTDTGTGTGAVR</sequence>
<dbReference type="InterPro" id="IPR029018">
    <property type="entry name" value="Hex-like_dom2"/>
</dbReference>
<feature type="chain" id="PRO_5045049523" evidence="3">
    <location>
        <begin position="34"/>
        <end position="1057"/>
    </location>
</feature>
<feature type="signal peptide" evidence="3">
    <location>
        <begin position="1"/>
        <end position="33"/>
    </location>
</feature>
<dbReference type="Gene3D" id="1.20.120.670">
    <property type="entry name" value="N-acetyl-b-d-glucoasminidase"/>
    <property type="match status" value="1"/>
</dbReference>
<reference evidence="8 9" key="1">
    <citation type="submission" date="2020-02" db="EMBL/GenBank/DDBJ databases">
        <title>Acidophilic actinobacteria isolated from forest soil.</title>
        <authorList>
            <person name="Golinska P."/>
        </authorList>
    </citation>
    <scope>NUCLEOTIDE SEQUENCE [LARGE SCALE GENOMIC DNA]</scope>
    <source>
        <strain evidence="8 9">NL8</strain>
    </source>
</reference>
<keyword evidence="1" id="KW-0378">Hydrolase</keyword>
<evidence type="ECO:0000256" key="2">
    <source>
        <dbReference type="SAM" id="MobiDB-lite"/>
    </source>
</evidence>
<dbReference type="InterPro" id="IPR013783">
    <property type="entry name" value="Ig-like_fold"/>
</dbReference>
<dbReference type="Pfam" id="PF13385">
    <property type="entry name" value="Laminin_G_3"/>
    <property type="match status" value="1"/>
</dbReference>
<name>A0ABS5KSG1_9ACTN</name>
<dbReference type="InterPro" id="IPR024240">
    <property type="entry name" value="NAGLU_N"/>
</dbReference>